<dbReference type="InterPro" id="IPR025166">
    <property type="entry name" value="Integrase_DNA_bind_dom"/>
</dbReference>
<evidence type="ECO:0000256" key="5">
    <source>
        <dbReference type="SAM" id="MobiDB-lite"/>
    </source>
</evidence>
<dbReference type="PROSITE" id="PS51898">
    <property type="entry name" value="TYR_RECOMBINASE"/>
    <property type="match status" value="1"/>
</dbReference>
<dbReference type="InterPro" id="IPR002104">
    <property type="entry name" value="Integrase_catalytic"/>
</dbReference>
<protein>
    <submittedName>
        <fullName evidence="7">Integrase</fullName>
    </submittedName>
</protein>
<organism evidence="7 8">
    <name type="scientific">Thiohalocapsa halophila</name>
    <dbReference type="NCBI Taxonomy" id="69359"/>
    <lineage>
        <taxon>Bacteria</taxon>
        <taxon>Pseudomonadati</taxon>
        <taxon>Pseudomonadota</taxon>
        <taxon>Gammaproteobacteria</taxon>
        <taxon>Chromatiales</taxon>
        <taxon>Chromatiaceae</taxon>
        <taxon>Thiohalocapsa</taxon>
    </lineage>
</organism>
<name>A0ABS1CH26_9GAMM</name>
<dbReference type="PANTHER" id="PTHR30629:SF2">
    <property type="entry name" value="PROPHAGE INTEGRASE INTS-RELATED"/>
    <property type="match status" value="1"/>
</dbReference>
<evidence type="ECO:0000313" key="7">
    <source>
        <dbReference type="EMBL" id="MBK1631203.1"/>
    </source>
</evidence>
<dbReference type="Pfam" id="PF00589">
    <property type="entry name" value="Phage_integrase"/>
    <property type="match status" value="1"/>
</dbReference>
<dbReference type="EMBL" id="NRRV01000023">
    <property type="protein sequence ID" value="MBK1631203.1"/>
    <property type="molecule type" value="Genomic_DNA"/>
</dbReference>
<comment type="similarity">
    <text evidence="1">Belongs to the 'phage' integrase family.</text>
</comment>
<dbReference type="InterPro" id="IPR010998">
    <property type="entry name" value="Integrase_recombinase_N"/>
</dbReference>
<comment type="caution">
    <text evidence="7">The sequence shown here is derived from an EMBL/GenBank/DDBJ whole genome shotgun (WGS) entry which is preliminary data.</text>
</comment>
<reference evidence="7 8" key="1">
    <citation type="journal article" date="2020" name="Microorganisms">
        <title>Osmotic Adaptation and Compatible Solute Biosynthesis of Phototrophic Bacteria as Revealed from Genome Analyses.</title>
        <authorList>
            <person name="Imhoff J.F."/>
            <person name="Rahn T."/>
            <person name="Kunzel S."/>
            <person name="Keller A."/>
            <person name="Neulinger S.C."/>
        </authorList>
    </citation>
    <scope>NUCLEOTIDE SEQUENCE [LARGE SCALE GENOMIC DNA]</scope>
    <source>
        <strain evidence="7 8">DSM 6210</strain>
    </source>
</reference>
<sequence length="489" mass="53874">MRLTKKVVDSLTYQGVTSQRFVVWDSDPPGFGVRVYPSGRKAFVLSYRVGGRKRLLTIGAYGVLTLDQARTAARAELAKVETGAADPLEDRQREARGESVRDLCAAYMERHGNAKRSARDDARRIRQHVLPAWGGLKVKAVKRADVAALHSRIGKAGKPYEANRTLALLSKIFELARRWGYIPEDHGNPARDIDKFSEAKRDRWLTPEELPRLAQAINEEPNEAARHALWLYLLTGARKSELLRARWADVSFERAELRLPETKAGGVHYIPLSGPALALLRQIPRTDGNPYIFPGRGARGAPPEERAAAPAHLVNIDKPWQRVRKAAGVEDVRLHDLRRTVGSWLAQSGNSLHLIGRVLNHSNASTTQVYARFGEDSVRNALEQHGARIMGAAGLTPAAEVAHLPAPAAKPEDPDARTNLPPEVPSPPARLNRCGACGFWAEDYSNATSGACINRRSAFYDEPRAAKDAACTRFARDDYGNPATRAAND</sequence>
<dbReference type="InterPro" id="IPR053876">
    <property type="entry name" value="Phage_int_M"/>
</dbReference>
<dbReference type="Proteomes" id="UP000748752">
    <property type="component" value="Unassembled WGS sequence"/>
</dbReference>
<dbReference type="Gene3D" id="3.30.160.390">
    <property type="entry name" value="Integrase, DNA-binding domain"/>
    <property type="match status" value="1"/>
</dbReference>
<evidence type="ECO:0000256" key="1">
    <source>
        <dbReference type="ARBA" id="ARBA00008857"/>
    </source>
</evidence>
<keyword evidence="3" id="KW-0238">DNA-binding</keyword>
<dbReference type="InterPro" id="IPR038488">
    <property type="entry name" value="Integrase_DNA-bd_sf"/>
</dbReference>
<gene>
    <name evidence="7" type="ORF">CKO31_10725</name>
</gene>
<dbReference type="RefSeq" id="WP_200237040.1">
    <property type="nucleotide sequence ID" value="NZ_NRRV01000023.1"/>
</dbReference>
<evidence type="ECO:0000313" key="8">
    <source>
        <dbReference type="Proteomes" id="UP000748752"/>
    </source>
</evidence>
<keyword evidence="2" id="KW-0229">DNA integration</keyword>
<evidence type="ECO:0000256" key="3">
    <source>
        <dbReference type="ARBA" id="ARBA00023125"/>
    </source>
</evidence>
<evidence type="ECO:0000256" key="4">
    <source>
        <dbReference type="ARBA" id="ARBA00023172"/>
    </source>
</evidence>
<dbReference type="InterPro" id="IPR050808">
    <property type="entry name" value="Phage_Integrase"/>
</dbReference>
<dbReference type="Gene3D" id="1.10.150.130">
    <property type="match status" value="1"/>
</dbReference>
<dbReference type="Pfam" id="PF13356">
    <property type="entry name" value="Arm-DNA-bind_3"/>
    <property type="match status" value="1"/>
</dbReference>
<keyword evidence="4" id="KW-0233">DNA recombination</keyword>
<keyword evidence="8" id="KW-1185">Reference proteome</keyword>
<evidence type="ECO:0000259" key="6">
    <source>
        <dbReference type="PROSITE" id="PS51898"/>
    </source>
</evidence>
<dbReference type="Pfam" id="PF22022">
    <property type="entry name" value="Phage_int_M"/>
    <property type="match status" value="1"/>
</dbReference>
<accession>A0ABS1CH26</accession>
<dbReference type="InterPro" id="IPR013762">
    <property type="entry name" value="Integrase-like_cat_sf"/>
</dbReference>
<evidence type="ECO:0000256" key="2">
    <source>
        <dbReference type="ARBA" id="ARBA00022908"/>
    </source>
</evidence>
<feature type="region of interest" description="Disordered" evidence="5">
    <location>
        <begin position="407"/>
        <end position="427"/>
    </location>
</feature>
<dbReference type="InterPro" id="IPR011010">
    <property type="entry name" value="DNA_brk_join_enz"/>
</dbReference>
<feature type="domain" description="Tyr recombinase" evidence="6">
    <location>
        <begin position="200"/>
        <end position="383"/>
    </location>
</feature>
<dbReference type="PANTHER" id="PTHR30629">
    <property type="entry name" value="PROPHAGE INTEGRASE"/>
    <property type="match status" value="1"/>
</dbReference>
<dbReference type="Gene3D" id="1.10.443.10">
    <property type="entry name" value="Intergrase catalytic core"/>
    <property type="match status" value="1"/>
</dbReference>
<proteinExistence type="inferred from homology"/>
<dbReference type="CDD" id="cd00796">
    <property type="entry name" value="INT_Rci_Hp1_C"/>
    <property type="match status" value="1"/>
</dbReference>
<dbReference type="SUPFAM" id="SSF56349">
    <property type="entry name" value="DNA breaking-rejoining enzymes"/>
    <property type="match status" value="1"/>
</dbReference>